<dbReference type="Gene3D" id="3.10.450.50">
    <property type="match status" value="1"/>
</dbReference>
<keyword evidence="3" id="KW-1185">Reference proteome</keyword>
<evidence type="ECO:0000313" key="2">
    <source>
        <dbReference type="EMBL" id="ETW11099.1"/>
    </source>
</evidence>
<dbReference type="PATRIC" id="fig|1317118.6.peg.3852"/>
<reference evidence="2 3" key="1">
    <citation type="journal article" date="2014" name="Antonie Van Leeuwenhoek">
        <title>Roseivivax atlanticus sp. nov., isolated from surface seawater of the Atlantic Ocean.</title>
        <authorList>
            <person name="Li G."/>
            <person name="Lai Q."/>
            <person name="Liu X."/>
            <person name="Sun F."/>
            <person name="Shao Z."/>
        </authorList>
    </citation>
    <scope>NUCLEOTIDE SEQUENCE [LARGE SCALE GENOMIC DNA]</scope>
    <source>
        <strain evidence="2 3">22II-s10s</strain>
    </source>
</reference>
<dbReference type="eggNOG" id="COG4319">
    <property type="taxonomic scope" value="Bacteria"/>
</dbReference>
<evidence type="ECO:0000259" key="1">
    <source>
        <dbReference type="Pfam" id="PF14534"/>
    </source>
</evidence>
<comment type="caution">
    <text evidence="2">The sequence shown here is derived from an EMBL/GenBank/DDBJ whole genome shotgun (WGS) entry which is preliminary data.</text>
</comment>
<accession>W4HEG4</accession>
<sequence>MSLPPSPEDIPHAFARAWASRDGAEIGALFSEDAEFVNVVGLWWHDRDAIAKAHGYALGSFFAETELRPGATRVKRLSNDHAIVQCRFRLTGQRTPDERTAAERRTILTFVVERRTDGWIAVAAQNTDVVEGAETLARDRDGALTPTDYRGT</sequence>
<dbReference type="InterPro" id="IPR032710">
    <property type="entry name" value="NTF2-like_dom_sf"/>
</dbReference>
<evidence type="ECO:0000313" key="3">
    <source>
        <dbReference type="Proteomes" id="UP000019063"/>
    </source>
</evidence>
<organism evidence="2 3">
    <name type="scientific">Roseivivax marinus</name>
    <dbReference type="NCBI Taxonomy" id="1379903"/>
    <lineage>
        <taxon>Bacteria</taxon>
        <taxon>Pseudomonadati</taxon>
        <taxon>Pseudomonadota</taxon>
        <taxon>Alphaproteobacteria</taxon>
        <taxon>Rhodobacterales</taxon>
        <taxon>Roseobacteraceae</taxon>
        <taxon>Roseivivax</taxon>
    </lineage>
</organism>
<dbReference type="InterPro" id="IPR011944">
    <property type="entry name" value="Steroid_delta5-4_isomerase"/>
</dbReference>
<proteinExistence type="predicted"/>
<dbReference type="EMBL" id="AQQW01000016">
    <property type="protein sequence ID" value="ETW11099.1"/>
    <property type="molecule type" value="Genomic_DNA"/>
</dbReference>
<name>W4HEG4_9RHOB</name>
<feature type="domain" description="DUF4440" evidence="1">
    <location>
        <begin position="13"/>
        <end position="119"/>
    </location>
</feature>
<dbReference type="SUPFAM" id="SSF54427">
    <property type="entry name" value="NTF2-like"/>
    <property type="match status" value="1"/>
</dbReference>
<dbReference type="InterPro" id="IPR027843">
    <property type="entry name" value="DUF4440"/>
</dbReference>
<dbReference type="STRING" id="1379903.ATO8_18809"/>
<dbReference type="Pfam" id="PF14534">
    <property type="entry name" value="DUF4440"/>
    <property type="match status" value="1"/>
</dbReference>
<gene>
    <name evidence="2" type="ORF">ATO8_18809</name>
</gene>
<protein>
    <recommendedName>
        <fullName evidence="1">DUF4440 domain-containing protein</fullName>
    </recommendedName>
</protein>
<dbReference type="Proteomes" id="UP000019063">
    <property type="component" value="Unassembled WGS sequence"/>
</dbReference>
<dbReference type="AlphaFoldDB" id="W4HEG4"/>
<dbReference type="NCBIfam" id="TIGR02246">
    <property type="entry name" value="SgcJ/EcaC family oxidoreductase"/>
    <property type="match status" value="1"/>
</dbReference>
<dbReference type="RefSeq" id="WP_043846811.1">
    <property type="nucleotide sequence ID" value="NZ_AQQW01000016.1"/>
</dbReference>